<protein>
    <submittedName>
        <fullName evidence="1">Uncharacterized protein</fullName>
    </submittedName>
</protein>
<dbReference type="Proteomes" id="UP000054270">
    <property type="component" value="Unassembled WGS sequence"/>
</dbReference>
<dbReference type="EMBL" id="KN817606">
    <property type="protein sequence ID" value="KJA17276.1"/>
    <property type="molecule type" value="Genomic_DNA"/>
</dbReference>
<evidence type="ECO:0000313" key="1">
    <source>
        <dbReference type="EMBL" id="KJA17276.1"/>
    </source>
</evidence>
<organism evidence="1 2">
    <name type="scientific">Hypholoma sublateritium (strain FD-334 SS-4)</name>
    <dbReference type="NCBI Taxonomy" id="945553"/>
    <lineage>
        <taxon>Eukaryota</taxon>
        <taxon>Fungi</taxon>
        <taxon>Dikarya</taxon>
        <taxon>Basidiomycota</taxon>
        <taxon>Agaricomycotina</taxon>
        <taxon>Agaricomycetes</taxon>
        <taxon>Agaricomycetidae</taxon>
        <taxon>Agaricales</taxon>
        <taxon>Agaricineae</taxon>
        <taxon>Strophariaceae</taxon>
        <taxon>Hypholoma</taxon>
    </lineage>
</organism>
<gene>
    <name evidence="1" type="ORF">HYPSUDRAFT_1025979</name>
</gene>
<accession>A0A0D2NL16</accession>
<reference evidence="2" key="1">
    <citation type="submission" date="2014-04" db="EMBL/GenBank/DDBJ databases">
        <title>Evolutionary Origins and Diversification of the Mycorrhizal Mutualists.</title>
        <authorList>
            <consortium name="DOE Joint Genome Institute"/>
            <consortium name="Mycorrhizal Genomics Consortium"/>
            <person name="Kohler A."/>
            <person name="Kuo A."/>
            <person name="Nagy L.G."/>
            <person name="Floudas D."/>
            <person name="Copeland A."/>
            <person name="Barry K.W."/>
            <person name="Cichocki N."/>
            <person name="Veneault-Fourrey C."/>
            <person name="LaButti K."/>
            <person name="Lindquist E.A."/>
            <person name="Lipzen A."/>
            <person name="Lundell T."/>
            <person name="Morin E."/>
            <person name="Murat C."/>
            <person name="Riley R."/>
            <person name="Ohm R."/>
            <person name="Sun H."/>
            <person name="Tunlid A."/>
            <person name="Henrissat B."/>
            <person name="Grigoriev I.V."/>
            <person name="Hibbett D.S."/>
            <person name="Martin F."/>
        </authorList>
    </citation>
    <scope>NUCLEOTIDE SEQUENCE [LARGE SCALE GENOMIC DNA]</scope>
    <source>
        <strain evidence="2">FD-334 SS-4</strain>
    </source>
</reference>
<evidence type="ECO:0000313" key="2">
    <source>
        <dbReference type="Proteomes" id="UP000054270"/>
    </source>
</evidence>
<name>A0A0D2NL16_HYPSF</name>
<dbReference type="AlphaFoldDB" id="A0A0D2NL16"/>
<proteinExistence type="predicted"/>
<keyword evidence="2" id="KW-1185">Reference proteome</keyword>
<sequence length="224" mass="25296">MSRAVDARACTLIVRRDSKTMHTPPSRRSAWADATREIKNFKGNTYARRGWTETPRPMVSRRLTERGVFRRCSAARVGSERAEGREGQECSWRAHRRSYNGVRIHHLQGEERGEPAPSAHLQKFDTTLDLRSAAAVAMCAKRQSVRSGGRAMFIAHLMECALAVSAQGRESGGSTLAQTRRRWTARRCCADVGLVGAVRECWYYRALTEKVTRGMVDRQSRRSN</sequence>